<dbReference type="InterPro" id="IPR036291">
    <property type="entry name" value="NAD(P)-bd_dom_sf"/>
</dbReference>
<organism evidence="6 7">
    <name type="scientific">Sphingobium quisquiliarum P25</name>
    <dbReference type="NCBI Taxonomy" id="1329909"/>
    <lineage>
        <taxon>Bacteria</taxon>
        <taxon>Pseudomonadati</taxon>
        <taxon>Pseudomonadota</taxon>
        <taxon>Alphaproteobacteria</taxon>
        <taxon>Sphingomonadales</taxon>
        <taxon>Sphingomonadaceae</taxon>
        <taxon>Sphingobium</taxon>
    </lineage>
</organism>
<evidence type="ECO:0000259" key="5">
    <source>
        <dbReference type="SMART" id="SM00822"/>
    </source>
</evidence>
<comment type="caution">
    <text evidence="6">The sequence shown here is derived from an EMBL/GenBank/DDBJ whole genome shotgun (WGS) entry which is preliminary data.</text>
</comment>
<feature type="domain" description="Ketoreductase" evidence="5">
    <location>
        <begin position="7"/>
        <end position="197"/>
    </location>
</feature>
<dbReference type="GO" id="GO:0016491">
    <property type="term" value="F:oxidoreductase activity"/>
    <property type="evidence" value="ECO:0007669"/>
    <property type="project" value="UniProtKB-KW"/>
</dbReference>
<sequence length="251" mass="26271">MGQLDGKVAIVTGGARGVAKGVATAFVKAGARLLIVDREVELGRATEAELRALGGDAVFLAADLADRNALPSVVSTAIDRFGKLDILVNAAQASRQLPLAETTDEAMELSFATGFWPSFALMRAAYPHLVETRGCVINFGSGAAFDGLPTQGSYAAAKEAIRAISKVAANEWGPQGVRVNVICPFANSPGVQMWREHAPDDYAAQIDKVALRRIGDCERDIGAAATFLASDAAAYITGQTLMVDGGQTKAF</sequence>
<evidence type="ECO:0000256" key="4">
    <source>
        <dbReference type="ARBA" id="ARBA00051383"/>
    </source>
</evidence>
<dbReference type="PANTHER" id="PTHR24321:SF8">
    <property type="entry name" value="ESTRADIOL 17-BETA-DEHYDROGENASE 8-RELATED"/>
    <property type="match status" value="1"/>
</dbReference>
<dbReference type="InterPro" id="IPR002347">
    <property type="entry name" value="SDR_fam"/>
</dbReference>
<keyword evidence="2" id="KW-0560">Oxidoreductase</keyword>
<dbReference type="Gene3D" id="3.40.50.720">
    <property type="entry name" value="NAD(P)-binding Rossmann-like Domain"/>
    <property type="match status" value="1"/>
</dbReference>
<evidence type="ECO:0000256" key="2">
    <source>
        <dbReference type="ARBA" id="ARBA00023002"/>
    </source>
</evidence>
<dbReference type="PROSITE" id="PS00061">
    <property type="entry name" value="ADH_SHORT"/>
    <property type="match status" value="1"/>
</dbReference>
<dbReference type="PATRIC" id="fig|1329909.3.peg.309"/>
<dbReference type="Proteomes" id="UP000015525">
    <property type="component" value="Unassembled WGS sequence"/>
</dbReference>
<dbReference type="AlphaFoldDB" id="T0HD15"/>
<dbReference type="SMART" id="SM00822">
    <property type="entry name" value="PKS_KR"/>
    <property type="match status" value="1"/>
</dbReference>
<dbReference type="Pfam" id="PF13561">
    <property type="entry name" value="adh_short_C2"/>
    <property type="match status" value="1"/>
</dbReference>
<gene>
    <name evidence="6" type="ORF">L288_01685</name>
</gene>
<dbReference type="PRINTS" id="PR00080">
    <property type="entry name" value="SDRFAMILY"/>
</dbReference>
<dbReference type="InterPro" id="IPR057326">
    <property type="entry name" value="KR_dom"/>
</dbReference>
<keyword evidence="7" id="KW-1185">Reference proteome</keyword>
<evidence type="ECO:0000256" key="3">
    <source>
        <dbReference type="ARBA" id="ARBA00023027"/>
    </source>
</evidence>
<evidence type="ECO:0000313" key="6">
    <source>
        <dbReference type="EMBL" id="EQB14226.1"/>
    </source>
</evidence>
<name>T0HD15_9SPHN</name>
<dbReference type="InterPro" id="IPR020904">
    <property type="entry name" value="Sc_DH/Rdtase_CS"/>
</dbReference>
<keyword evidence="3" id="KW-0520">NAD</keyword>
<dbReference type="CDD" id="cd05233">
    <property type="entry name" value="SDR_c"/>
    <property type="match status" value="1"/>
</dbReference>
<dbReference type="SUPFAM" id="SSF51735">
    <property type="entry name" value="NAD(P)-binding Rossmann-fold domains"/>
    <property type="match status" value="1"/>
</dbReference>
<evidence type="ECO:0000256" key="1">
    <source>
        <dbReference type="ARBA" id="ARBA00006484"/>
    </source>
</evidence>
<dbReference type="FunFam" id="3.40.50.720:FF:000084">
    <property type="entry name" value="Short-chain dehydrogenase reductase"/>
    <property type="match status" value="1"/>
</dbReference>
<evidence type="ECO:0000313" key="7">
    <source>
        <dbReference type="Proteomes" id="UP000015525"/>
    </source>
</evidence>
<comment type="similarity">
    <text evidence="1">Belongs to the short-chain dehydrogenases/reductases (SDR) family.</text>
</comment>
<dbReference type="PANTHER" id="PTHR24321">
    <property type="entry name" value="DEHYDROGENASES, SHORT CHAIN"/>
    <property type="match status" value="1"/>
</dbReference>
<reference evidence="6 7" key="1">
    <citation type="journal article" date="2013" name="Genome Announc.">
        <title>Draft Genome Sequence of Sphingobium quisquiliarum Strain P25T, a Novel Hexachlorocyclohexane (HCH)-Degrading Bacterium Isolated from an HCH Dumpsite.</title>
        <authorList>
            <person name="Kumar Singh A."/>
            <person name="Sangwan N."/>
            <person name="Sharma A."/>
            <person name="Gupta V."/>
            <person name="Khurana J.P."/>
            <person name="Lal R."/>
        </authorList>
    </citation>
    <scope>NUCLEOTIDE SEQUENCE [LARGE SCALE GENOMIC DNA]</scope>
    <source>
        <strain evidence="6 7">P25</strain>
    </source>
</reference>
<proteinExistence type="inferred from homology"/>
<dbReference type="EMBL" id="ATHO01000011">
    <property type="protein sequence ID" value="EQB14226.1"/>
    <property type="molecule type" value="Genomic_DNA"/>
</dbReference>
<accession>T0HD15</accession>
<dbReference type="PRINTS" id="PR00081">
    <property type="entry name" value="GDHRDH"/>
</dbReference>
<comment type="catalytic activity">
    <reaction evidence="4">
        <text>2,5-dichlorocyclohexa-2,5-dien-1,4-diol + NAD(+) = 2,5-dichlorohydroquinone + NADH + H(+)</text>
        <dbReference type="Rhea" id="RHEA:15741"/>
        <dbReference type="ChEBI" id="CHEBI:15378"/>
        <dbReference type="ChEBI" id="CHEBI:27545"/>
        <dbReference type="ChEBI" id="CHEBI:28975"/>
        <dbReference type="ChEBI" id="CHEBI:57540"/>
        <dbReference type="ChEBI" id="CHEBI:57945"/>
    </reaction>
</comment>
<dbReference type="RefSeq" id="WP_021236661.1">
    <property type="nucleotide sequence ID" value="NZ_ATHO01000011.1"/>
</dbReference>
<protein>
    <recommendedName>
        <fullName evidence="5">Ketoreductase domain-containing protein</fullName>
    </recommendedName>
</protein>